<name>A0A8I6YT95_HORVV</name>
<accession>A0A8I6YT95</accession>
<feature type="compositionally biased region" description="Polar residues" evidence="1">
    <location>
        <begin position="14"/>
        <end position="39"/>
    </location>
</feature>
<reference evidence="3" key="1">
    <citation type="journal article" date="2012" name="Nature">
        <title>A physical, genetic and functional sequence assembly of the barley genome.</title>
        <authorList>
            <consortium name="The International Barley Genome Sequencing Consortium"/>
            <person name="Mayer K.F."/>
            <person name="Waugh R."/>
            <person name="Brown J.W."/>
            <person name="Schulman A."/>
            <person name="Langridge P."/>
            <person name="Platzer M."/>
            <person name="Fincher G.B."/>
            <person name="Muehlbauer G.J."/>
            <person name="Sato K."/>
            <person name="Close T.J."/>
            <person name="Wise R.P."/>
            <person name="Stein N."/>
        </authorList>
    </citation>
    <scope>NUCLEOTIDE SEQUENCE [LARGE SCALE GENOMIC DNA]</scope>
    <source>
        <strain evidence="3">cv. Morex</strain>
    </source>
</reference>
<dbReference type="EnsemblPlants" id="HORVU.MOREX.r3.7HG0750800.1">
    <property type="protein sequence ID" value="HORVU.MOREX.r3.7HG0750800.1.CDS1"/>
    <property type="gene ID" value="HORVU.MOREX.r3.7HG0750800"/>
</dbReference>
<dbReference type="Proteomes" id="UP000011116">
    <property type="component" value="Chromosome 7H"/>
</dbReference>
<feature type="region of interest" description="Disordered" evidence="1">
    <location>
        <begin position="98"/>
        <end position="117"/>
    </location>
</feature>
<reference evidence="2" key="3">
    <citation type="submission" date="2022-01" db="UniProtKB">
        <authorList>
            <consortium name="EnsemblPlants"/>
        </authorList>
    </citation>
    <scope>IDENTIFICATION</scope>
    <source>
        <strain evidence="2">subsp. vulgare</strain>
    </source>
</reference>
<feature type="region of interest" description="Disordered" evidence="1">
    <location>
        <begin position="1"/>
        <end position="39"/>
    </location>
</feature>
<protein>
    <submittedName>
        <fullName evidence="2">Uncharacterized protein</fullName>
    </submittedName>
</protein>
<evidence type="ECO:0000313" key="3">
    <source>
        <dbReference type="Proteomes" id="UP000011116"/>
    </source>
</evidence>
<dbReference type="AlphaFoldDB" id="A0A8I6YT95"/>
<evidence type="ECO:0000313" key="2">
    <source>
        <dbReference type="EnsemblPlants" id="HORVU.MOREX.r3.7HG0750800.1.CDS1"/>
    </source>
</evidence>
<keyword evidence="3" id="KW-1185">Reference proteome</keyword>
<dbReference type="Gramene" id="HORVU.MOREX.r2.7HG0622730.1">
    <property type="protein sequence ID" value="HORVU.MOREX.r2.7HG0622730.1.CDS.1"/>
    <property type="gene ID" value="HORVU.MOREX.r2.7HG0622730"/>
</dbReference>
<proteinExistence type="predicted"/>
<reference evidence="2" key="2">
    <citation type="submission" date="2020-10" db="EMBL/GenBank/DDBJ databases">
        <authorList>
            <person name="Scholz U."/>
            <person name="Mascher M."/>
            <person name="Fiebig A."/>
        </authorList>
    </citation>
    <scope>NUCLEOTIDE SEQUENCE [LARGE SCALE GENOMIC DNA]</scope>
    <source>
        <strain evidence="2">cv. Morex</strain>
    </source>
</reference>
<sequence>MGARQDGQVPHVRSQASTQTTWKLWPQRGSTRTLSPSVNSARHIAHSNGDEHAAAVDDDDEDFGEASAAAKETVGSASMAFFLRPFGDWLAEEEELERRGRHAHRETSARPRMQTRAQSRDAKMTAMSESTAIAGAGCWCSGRGGGSGEGDGDCLLGPAVTSLARCRRLAEERMVLRLGALNGADACV</sequence>
<dbReference type="Gramene" id="HORVU.MOREX.r3.7HG0750800.1">
    <property type="protein sequence ID" value="HORVU.MOREX.r3.7HG0750800.1.CDS1"/>
    <property type="gene ID" value="HORVU.MOREX.r3.7HG0750800"/>
</dbReference>
<organism evidence="2 3">
    <name type="scientific">Hordeum vulgare subsp. vulgare</name>
    <name type="common">Domesticated barley</name>
    <dbReference type="NCBI Taxonomy" id="112509"/>
    <lineage>
        <taxon>Eukaryota</taxon>
        <taxon>Viridiplantae</taxon>
        <taxon>Streptophyta</taxon>
        <taxon>Embryophyta</taxon>
        <taxon>Tracheophyta</taxon>
        <taxon>Spermatophyta</taxon>
        <taxon>Magnoliopsida</taxon>
        <taxon>Liliopsida</taxon>
        <taxon>Poales</taxon>
        <taxon>Poaceae</taxon>
        <taxon>BOP clade</taxon>
        <taxon>Pooideae</taxon>
        <taxon>Triticodae</taxon>
        <taxon>Triticeae</taxon>
        <taxon>Hordeinae</taxon>
        <taxon>Hordeum</taxon>
    </lineage>
</organism>
<evidence type="ECO:0000256" key="1">
    <source>
        <dbReference type="SAM" id="MobiDB-lite"/>
    </source>
</evidence>